<gene>
    <name evidence="2" type="ORF">BAU17_12815</name>
</gene>
<protein>
    <submittedName>
        <fullName evidence="2">Uncharacterized protein</fullName>
    </submittedName>
</protein>
<keyword evidence="3" id="KW-1185">Reference proteome</keyword>
<keyword evidence="1" id="KW-0812">Transmembrane</keyword>
<name>A0ABQ6Z0C6_9ENTE</name>
<dbReference type="Proteomes" id="UP000782705">
    <property type="component" value="Unassembled WGS sequence"/>
</dbReference>
<reference evidence="2 3" key="1">
    <citation type="submission" date="2016-06" db="EMBL/GenBank/DDBJ databases">
        <title>Four novel species of enterococci isolated from chicken manure.</title>
        <authorList>
            <person name="Van Tyne D."/>
        </authorList>
    </citation>
    <scope>NUCLEOTIDE SEQUENCE [LARGE SCALE GENOMIC DNA]</scope>
    <source>
        <strain evidence="2 3">CU12B</strain>
    </source>
</reference>
<feature type="transmembrane region" description="Helical" evidence="1">
    <location>
        <begin position="6"/>
        <end position="25"/>
    </location>
</feature>
<keyword evidence="1" id="KW-0472">Membrane</keyword>
<evidence type="ECO:0000313" key="3">
    <source>
        <dbReference type="Proteomes" id="UP000782705"/>
    </source>
</evidence>
<organism evidence="2 3">
    <name type="scientific">Candidatus Enterococcus willemsii</name>
    <dbReference type="NCBI Taxonomy" id="1857215"/>
    <lineage>
        <taxon>Bacteria</taxon>
        <taxon>Bacillati</taxon>
        <taxon>Bacillota</taxon>
        <taxon>Bacilli</taxon>
        <taxon>Lactobacillales</taxon>
        <taxon>Enterococcaceae</taxon>
        <taxon>Enterococcus</taxon>
    </lineage>
</organism>
<dbReference type="EMBL" id="MAEL01000034">
    <property type="protein sequence ID" value="KAF1304290.1"/>
    <property type="molecule type" value="Genomic_DNA"/>
</dbReference>
<evidence type="ECO:0000313" key="2">
    <source>
        <dbReference type="EMBL" id="KAF1304290.1"/>
    </source>
</evidence>
<accession>A0ABQ6Z0C6</accession>
<keyword evidence="1" id="KW-1133">Transmembrane helix</keyword>
<proteinExistence type="predicted"/>
<comment type="caution">
    <text evidence="2">The sequence shown here is derived from an EMBL/GenBank/DDBJ whole genome shotgun (WGS) entry which is preliminary data.</text>
</comment>
<sequence length="84" mass="9684">MGGISVSYGGIRILVLFGLAIYAFVIKNKIKKRRQEHIDQSLENYEKDENGLYPWEANTDDSPENIPQNAKVFKEKDKVRRGGW</sequence>
<evidence type="ECO:0000256" key="1">
    <source>
        <dbReference type="SAM" id="Phobius"/>
    </source>
</evidence>